<feature type="region of interest" description="Disordered" evidence="1">
    <location>
        <begin position="160"/>
        <end position="199"/>
    </location>
</feature>
<gene>
    <name evidence="2" type="ORF">SASPL_135442</name>
</gene>
<sequence>MINGATTSKGRPRYRERRVDNLEPPGELEPDPYLDGDLAEWEYQEHRERVNHRDTVQRSRGRGRGHGYGRDERRQGRDQARDPYFNPHHRPRTCWDTPPRRNVPWGEHDPFGSPQPPVSLQFHKDGTSPEKLGSTSLTLTETGRARKKIVFEFEEIVAGTLGGGNEPVGEDKVSSPKGEREGGRWKRKARPGPFEASTDVSDVVPGILPLLAADLRFSMGRKEGSVGNQPEIKAGTGQTGATGTWLEGDRPEEKSVVAQEKPRSTSMEVAASTTAMDEDISSNGNGTNMLSETSNFAAPFPEKARSVLAVETCDSPNGESAFEFKFEEGTTTVAEENNDGGEGRTRREAAGTRELAGKATGAGARYGPAGNSTRQLGV</sequence>
<feature type="compositionally biased region" description="Basic and acidic residues" evidence="1">
    <location>
        <begin position="247"/>
        <end position="263"/>
    </location>
</feature>
<evidence type="ECO:0000256" key="1">
    <source>
        <dbReference type="SAM" id="MobiDB-lite"/>
    </source>
</evidence>
<dbReference type="AlphaFoldDB" id="A0A8X8WY67"/>
<feature type="compositionally biased region" description="Acidic residues" evidence="1">
    <location>
        <begin position="26"/>
        <end position="42"/>
    </location>
</feature>
<dbReference type="Proteomes" id="UP000298416">
    <property type="component" value="Unassembled WGS sequence"/>
</dbReference>
<organism evidence="2">
    <name type="scientific">Salvia splendens</name>
    <name type="common">Scarlet sage</name>
    <dbReference type="NCBI Taxonomy" id="180675"/>
    <lineage>
        <taxon>Eukaryota</taxon>
        <taxon>Viridiplantae</taxon>
        <taxon>Streptophyta</taxon>
        <taxon>Embryophyta</taxon>
        <taxon>Tracheophyta</taxon>
        <taxon>Spermatophyta</taxon>
        <taxon>Magnoliopsida</taxon>
        <taxon>eudicotyledons</taxon>
        <taxon>Gunneridae</taxon>
        <taxon>Pentapetalae</taxon>
        <taxon>asterids</taxon>
        <taxon>lamiids</taxon>
        <taxon>Lamiales</taxon>
        <taxon>Lamiaceae</taxon>
        <taxon>Nepetoideae</taxon>
        <taxon>Mentheae</taxon>
        <taxon>Salviinae</taxon>
        <taxon>Salvia</taxon>
        <taxon>Salvia subgen. Calosphace</taxon>
        <taxon>core Calosphace</taxon>
    </lineage>
</organism>
<feature type="region of interest" description="Disordered" evidence="1">
    <location>
        <begin position="222"/>
        <end position="271"/>
    </location>
</feature>
<feature type="compositionally biased region" description="Basic and acidic residues" evidence="1">
    <location>
        <begin position="43"/>
        <end position="57"/>
    </location>
</feature>
<feature type="region of interest" description="Disordered" evidence="1">
    <location>
        <begin position="1"/>
        <end position="118"/>
    </location>
</feature>
<reference evidence="2" key="1">
    <citation type="submission" date="2018-01" db="EMBL/GenBank/DDBJ databases">
        <authorList>
            <person name="Mao J.F."/>
        </authorList>
    </citation>
    <scope>NUCLEOTIDE SEQUENCE</scope>
    <source>
        <strain evidence="2">Huo1</strain>
        <tissue evidence="2">Leaf</tissue>
    </source>
</reference>
<name>A0A8X8WY67_SALSN</name>
<feature type="region of interest" description="Disordered" evidence="1">
    <location>
        <begin position="328"/>
        <end position="378"/>
    </location>
</feature>
<protein>
    <submittedName>
        <fullName evidence="2">Uncharacterized protein</fullName>
    </submittedName>
</protein>
<feature type="compositionally biased region" description="Basic and acidic residues" evidence="1">
    <location>
        <begin position="68"/>
        <end position="81"/>
    </location>
</feature>
<feature type="compositionally biased region" description="Basic and acidic residues" evidence="1">
    <location>
        <begin position="169"/>
        <end position="184"/>
    </location>
</feature>
<dbReference type="EMBL" id="PNBA02000013">
    <property type="protein sequence ID" value="KAG6403225.1"/>
    <property type="molecule type" value="Genomic_DNA"/>
</dbReference>
<comment type="caution">
    <text evidence="2">The sequence shown here is derived from an EMBL/GenBank/DDBJ whole genome shotgun (WGS) entry which is preliminary data.</text>
</comment>
<reference evidence="2" key="2">
    <citation type="submission" date="2020-08" db="EMBL/GenBank/DDBJ databases">
        <title>Plant Genome Project.</title>
        <authorList>
            <person name="Zhang R.-G."/>
        </authorList>
    </citation>
    <scope>NUCLEOTIDE SEQUENCE</scope>
    <source>
        <strain evidence="2">Huo1</strain>
        <tissue evidence="2">Leaf</tissue>
    </source>
</reference>
<evidence type="ECO:0000313" key="3">
    <source>
        <dbReference type="Proteomes" id="UP000298416"/>
    </source>
</evidence>
<accession>A0A8X8WY67</accession>
<evidence type="ECO:0000313" key="2">
    <source>
        <dbReference type="EMBL" id="KAG6403225.1"/>
    </source>
</evidence>
<feature type="compositionally biased region" description="Low complexity" evidence="1">
    <location>
        <begin position="234"/>
        <end position="244"/>
    </location>
</feature>
<keyword evidence="3" id="KW-1185">Reference proteome</keyword>
<proteinExistence type="predicted"/>
<feature type="compositionally biased region" description="Basic and acidic residues" evidence="1">
    <location>
        <begin position="341"/>
        <end position="351"/>
    </location>
</feature>